<keyword evidence="1" id="KW-1133">Transmembrane helix</keyword>
<feature type="transmembrane region" description="Helical" evidence="1">
    <location>
        <begin position="233"/>
        <end position="255"/>
    </location>
</feature>
<sequence length="401" mass="42372">MPVADLPWRRPAVTPESHRATSFEIFFDLVFVFAITRVVSFMAHSPSVLTLVRGLILFLLLWWSWAAYAWLGNRVRADHGVVRTGMLVVMAALFVAALVMPDAFGRHAGTVDAPIVLAVAFCVVRAVYFGLYLSSVAGDRRLRDQLLLDAVPQTISLIALLVGAVLGGTWQTVLWAAAFAVDFGGGRIASGLGGWTVRSAGHFAERHRMVLIIALGESLISAGAGAGDSVAGTAVLLAALVGFVAVVCLWLLYFRGLADAAEDALERASGLRRAQIARDAYTMVHFPLIAGALYIALGAHEVLAVLSGDTADHGRPLEWPVLTALYAGAAVFLLGRAAFARLTVRSVPAAPLVVAVALFPLIPVARLLPALAALGLVSALLLALVAFEWRAGARYGGPEPG</sequence>
<evidence type="ECO:0000313" key="2">
    <source>
        <dbReference type="EMBL" id="SNR36123.1"/>
    </source>
</evidence>
<dbReference type="PANTHER" id="PTHR36840:SF1">
    <property type="entry name" value="BLL5714 PROTEIN"/>
    <property type="match status" value="1"/>
</dbReference>
<proteinExistence type="predicted"/>
<evidence type="ECO:0000313" key="3">
    <source>
        <dbReference type="Proteomes" id="UP000198420"/>
    </source>
</evidence>
<dbReference type="Proteomes" id="UP000198420">
    <property type="component" value="Unassembled WGS sequence"/>
</dbReference>
<feature type="transmembrane region" description="Helical" evidence="1">
    <location>
        <begin position="317"/>
        <end position="335"/>
    </location>
</feature>
<keyword evidence="3" id="KW-1185">Reference proteome</keyword>
<feature type="transmembrane region" description="Helical" evidence="1">
    <location>
        <begin position="25"/>
        <end position="44"/>
    </location>
</feature>
<protein>
    <submittedName>
        <fullName evidence="2">Low temperature requirement protein LtrA</fullName>
    </submittedName>
</protein>
<dbReference type="InterPro" id="IPR010640">
    <property type="entry name" value="Low_temperature_requirement_A"/>
</dbReference>
<dbReference type="PANTHER" id="PTHR36840">
    <property type="entry name" value="BLL5714 PROTEIN"/>
    <property type="match status" value="1"/>
</dbReference>
<evidence type="ECO:0000256" key="1">
    <source>
        <dbReference type="SAM" id="Phobius"/>
    </source>
</evidence>
<reference evidence="3" key="1">
    <citation type="submission" date="2017-06" db="EMBL/GenBank/DDBJ databases">
        <authorList>
            <person name="Varghese N."/>
            <person name="Submissions S."/>
        </authorList>
    </citation>
    <scope>NUCLEOTIDE SEQUENCE [LARGE SCALE GENOMIC DNA]</scope>
    <source>
        <strain evidence="3">DSM 44485</strain>
    </source>
</reference>
<feature type="transmembrane region" description="Helical" evidence="1">
    <location>
        <begin position="368"/>
        <end position="387"/>
    </location>
</feature>
<feature type="transmembrane region" description="Helical" evidence="1">
    <location>
        <begin position="50"/>
        <end position="71"/>
    </location>
</feature>
<keyword evidence="1" id="KW-0472">Membrane</keyword>
<dbReference type="Pfam" id="PF06772">
    <property type="entry name" value="LtrA"/>
    <property type="match status" value="1"/>
</dbReference>
<dbReference type="AlphaFoldDB" id="A0A238VQS4"/>
<dbReference type="EMBL" id="FZNP01000002">
    <property type="protein sequence ID" value="SNR36123.1"/>
    <property type="molecule type" value="Genomic_DNA"/>
</dbReference>
<feature type="transmembrane region" description="Helical" evidence="1">
    <location>
        <begin position="342"/>
        <end position="362"/>
    </location>
</feature>
<organism evidence="2 3">
    <name type="scientific">Actinomadura mexicana</name>
    <dbReference type="NCBI Taxonomy" id="134959"/>
    <lineage>
        <taxon>Bacteria</taxon>
        <taxon>Bacillati</taxon>
        <taxon>Actinomycetota</taxon>
        <taxon>Actinomycetes</taxon>
        <taxon>Streptosporangiales</taxon>
        <taxon>Thermomonosporaceae</taxon>
        <taxon>Actinomadura</taxon>
    </lineage>
</organism>
<feature type="transmembrane region" description="Helical" evidence="1">
    <location>
        <begin position="80"/>
        <end position="101"/>
    </location>
</feature>
<name>A0A238VQS4_9ACTN</name>
<feature type="transmembrane region" description="Helical" evidence="1">
    <location>
        <begin position="113"/>
        <end position="134"/>
    </location>
</feature>
<feature type="transmembrane region" description="Helical" evidence="1">
    <location>
        <begin position="276"/>
        <end position="297"/>
    </location>
</feature>
<accession>A0A238VQS4</accession>
<gene>
    <name evidence="2" type="ORF">SAMN06265355_102161</name>
</gene>
<keyword evidence="1" id="KW-0812">Transmembrane</keyword>